<accession>A0A5K7ZPF6</accession>
<evidence type="ECO:0000259" key="1">
    <source>
        <dbReference type="Pfam" id="PF00535"/>
    </source>
</evidence>
<dbReference type="GO" id="GO:0016758">
    <property type="term" value="F:hexosyltransferase activity"/>
    <property type="evidence" value="ECO:0007669"/>
    <property type="project" value="UniProtKB-ARBA"/>
</dbReference>
<dbReference type="InterPro" id="IPR029044">
    <property type="entry name" value="Nucleotide-diphossugar_trans"/>
</dbReference>
<evidence type="ECO:0000313" key="3">
    <source>
        <dbReference type="Proteomes" id="UP000425960"/>
    </source>
</evidence>
<sequence>MISIITPVRNGEKHIETCVQNVIEQDCPTIEHIVVDGGSDDGTIEIVKIYAAKHNHLRYISENDNGQSNAMNKGIAMARGDIIGILNVDDFYEPDTLCRIEYLFRNKKKPAMIVGNCNVWDDSGSLLYVNRPERLRIEDLLLGWRVNPHPVNPTAYFYHKDLHKIIGPYDEDEHFAMDLDFIFRAVQKAHTTYFNEVWGNYRLIEGTKTVSDQKKGESALRAQRLRGKYQRQLPVFKQANVFLMKLKHDIFHKLNRLRIHK</sequence>
<dbReference type="CDD" id="cd06433">
    <property type="entry name" value="GT_2_WfgS_like"/>
    <property type="match status" value="1"/>
</dbReference>
<evidence type="ECO:0000313" key="2">
    <source>
        <dbReference type="EMBL" id="BBO82745.1"/>
    </source>
</evidence>
<name>A0A5K7ZPF6_9BACT</name>
<dbReference type="Gene3D" id="3.90.550.10">
    <property type="entry name" value="Spore Coat Polysaccharide Biosynthesis Protein SpsA, Chain A"/>
    <property type="match status" value="1"/>
</dbReference>
<dbReference type="Pfam" id="PF00535">
    <property type="entry name" value="Glycos_transf_2"/>
    <property type="match status" value="1"/>
</dbReference>
<feature type="domain" description="Glycosyltransferase 2-like" evidence="1">
    <location>
        <begin position="3"/>
        <end position="106"/>
    </location>
</feature>
<gene>
    <name evidence="2" type="ORF">DSCO28_33110</name>
</gene>
<dbReference type="SUPFAM" id="SSF53448">
    <property type="entry name" value="Nucleotide-diphospho-sugar transferases"/>
    <property type="match status" value="1"/>
</dbReference>
<dbReference type="AlphaFoldDB" id="A0A5K7ZPF6"/>
<organism evidence="2 3">
    <name type="scientific">Desulfosarcina ovata subsp. sediminis</name>
    <dbReference type="NCBI Taxonomy" id="885957"/>
    <lineage>
        <taxon>Bacteria</taxon>
        <taxon>Pseudomonadati</taxon>
        <taxon>Thermodesulfobacteriota</taxon>
        <taxon>Desulfobacteria</taxon>
        <taxon>Desulfobacterales</taxon>
        <taxon>Desulfosarcinaceae</taxon>
        <taxon>Desulfosarcina</taxon>
    </lineage>
</organism>
<dbReference type="RefSeq" id="WP_155323118.1">
    <property type="nucleotide sequence ID" value="NZ_AP021876.1"/>
</dbReference>
<dbReference type="EMBL" id="AP021876">
    <property type="protein sequence ID" value="BBO82745.1"/>
    <property type="molecule type" value="Genomic_DNA"/>
</dbReference>
<dbReference type="PANTHER" id="PTHR22916:SF3">
    <property type="entry name" value="UDP-GLCNAC:BETAGAL BETA-1,3-N-ACETYLGLUCOSAMINYLTRANSFERASE-LIKE PROTEIN 1"/>
    <property type="match status" value="1"/>
</dbReference>
<dbReference type="Proteomes" id="UP000425960">
    <property type="component" value="Chromosome"/>
</dbReference>
<reference evidence="2 3" key="1">
    <citation type="submission" date="2019-11" db="EMBL/GenBank/DDBJ databases">
        <title>Comparative genomics of hydrocarbon-degrading Desulfosarcina strains.</title>
        <authorList>
            <person name="Watanabe M."/>
            <person name="Kojima H."/>
            <person name="Fukui M."/>
        </authorList>
    </citation>
    <scope>NUCLEOTIDE SEQUENCE [LARGE SCALE GENOMIC DNA]</scope>
    <source>
        <strain evidence="2 3">28bB2T</strain>
    </source>
</reference>
<dbReference type="KEGG" id="dov:DSCO28_33110"/>
<proteinExistence type="predicted"/>
<dbReference type="InterPro" id="IPR001173">
    <property type="entry name" value="Glyco_trans_2-like"/>
</dbReference>
<protein>
    <recommendedName>
        <fullName evidence="1">Glycosyltransferase 2-like domain-containing protein</fullName>
    </recommendedName>
</protein>
<dbReference type="PANTHER" id="PTHR22916">
    <property type="entry name" value="GLYCOSYLTRANSFERASE"/>
    <property type="match status" value="1"/>
</dbReference>